<proteinExistence type="predicted"/>
<dbReference type="AlphaFoldDB" id="A0AAD5K8Z4"/>
<reference evidence="1" key="1">
    <citation type="journal article" date="2022" name="IScience">
        <title>Evolution of zygomycete secretomes and the origins of terrestrial fungal ecologies.</title>
        <authorList>
            <person name="Chang Y."/>
            <person name="Wang Y."/>
            <person name="Mondo S."/>
            <person name="Ahrendt S."/>
            <person name="Andreopoulos W."/>
            <person name="Barry K."/>
            <person name="Beard J."/>
            <person name="Benny G.L."/>
            <person name="Blankenship S."/>
            <person name="Bonito G."/>
            <person name="Cuomo C."/>
            <person name="Desiro A."/>
            <person name="Gervers K.A."/>
            <person name="Hundley H."/>
            <person name="Kuo A."/>
            <person name="LaButti K."/>
            <person name="Lang B.F."/>
            <person name="Lipzen A."/>
            <person name="O'Donnell K."/>
            <person name="Pangilinan J."/>
            <person name="Reynolds N."/>
            <person name="Sandor L."/>
            <person name="Smith M.E."/>
            <person name="Tsang A."/>
            <person name="Grigoriev I.V."/>
            <person name="Stajich J.E."/>
            <person name="Spatafora J.W."/>
        </authorList>
    </citation>
    <scope>NUCLEOTIDE SEQUENCE</scope>
    <source>
        <strain evidence="1">RSA 2281</strain>
    </source>
</reference>
<dbReference type="Pfam" id="PF07173">
    <property type="entry name" value="GRDP-like"/>
    <property type="match status" value="1"/>
</dbReference>
<dbReference type="InterPro" id="IPR009836">
    <property type="entry name" value="GRDP-like"/>
</dbReference>
<gene>
    <name evidence="1" type="ORF">BDA99DRAFT_249459</name>
</gene>
<sequence>MTVKKTYYEKFDEKAIAKRSNNGPSVDNVVTVENCYYYMSLLESFYKVERSLGPELFKLYIIAAERRYLEFLRNLSNSSLPWQNYDKPVSLDIAYAWHAHMLAPYQYKEDIDGGINIQLAWTKDFPLRAMRENLSFITTDFVRGYLCISVHTTQRRITTNTNG</sequence>
<accession>A0AAD5K8Z4</accession>
<reference evidence="1" key="2">
    <citation type="submission" date="2023-02" db="EMBL/GenBank/DDBJ databases">
        <authorList>
            <consortium name="DOE Joint Genome Institute"/>
            <person name="Mondo S.J."/>
            <person name="Chang Y."/>
            <person name="Wang Y."/>
            <person name="Ahrendt S."/>
            <person name="Andreopoulos W."/>
            <person name="Barry K."/>
            <person name="Beard J."/>
            <person name="Benny G.L."/>
            <person name="Blankenship S."/>
            <person name="Bonito G."/>
            <person name="Cuomo C."/>
            <person name="Desiro A."/>
            <person name="Gervers K.A."/>
            <person name="Hundley H."/>
            <person name="Kuo A."/>
            <person name="LaButti K."/>
            <person name="Lang B.F."/>
            <person name="Lipzen A."/>
            <person name="O'Donnell K."/>
            <person name="Pangilinan J."/>
            <person name="Reynolds N."/>
            <person name="Sandor L."/>
            <person name="Smith M.W."/>
            <person name="Tsang A."/>
            <person name="Grigoriev I.V."/>
            <person name="Stajich J.E."/>
            <person name="Spatafora J.W."/>
        </authorList>
    </citation>
    <scope>NUCLEOTIDE SEQUENCE</scope>
    <source>
        <strain evidence="1">RSA 2281</strain>
    </source>
</reference>
<keyword evidence="2" id="KW-1185">Reference proteome</keyword>
<evidence type="ECO:0000313" key="2">
    <source>
        <dbReference type="Proteomes" id="UP001209540"/>
    </source>
</evidence>
<dbReference type="Proteomes" id="UP001209540">
    <property type="component" value="Unassembled WGS sequence"/>
</dbReference>
<protein>
    <submittedName>
        <fullName evidence="1">Uncharacterized protein</fullName>
    </submittedName>
</protein>
<dbReference type="EMBL" id="JAIXMP010000004">
    <property type="protein sequence ID" value="KAI9274814.1"/>
    <property type="molecule type" value="Genomic_DNA"/>
</dbReference>
<comment type="caution">
    <text evidence="1">The sequence shown here is derived from an EMBL/GenBank/DDBJ whole genome shotgun (WGS) entry which is preliminary data.</text>
</comment>
<evidence type="ECO:0000313" key="1">
    <source>
        <dbReference type="EMBL" id="KAI9274814.1"/>
    </source>
</evidence>
<organism evidence="1 2">
    <name type="scientific">Phascolomyces articulosus</name>
    <dbReference type="NCBI Taxonomy" id="60185"/>
    <lineage>
        <taxon>Eukaryota</taxon>
        <taxon>Fungi</taxon>
        <taxon>Fungi incertae sedis</taxon>
        <taxon>Mucoromycota</taxon>
        <taxon>Mucoromycotina</taxon>
        <taxon>Mucoromycetes</taxon>
        <taxon>Mucorales</taxon>
        <taxon>Lichtheimiaceae</taxon>
        <taxon>Phascolomyces</taxon>
    </lineage>
</organism>
<name>A0AAD5K8Z4_9FUNG</name>